<name>A0A6A6PYW2_9PEZI</name>
<protein>
    <submittedName>
        <fullName evidence="2">Uncharacterized protein</fullName>
    </submittedName>
</protein>
<proteinExistence type="predicted"/>
<accession>A0A6A6PYW2</accession>
<keyword evidence="3" id="KW-1185">Reference proteome</keyword>
<gene>
    <name evidence="2" type="ORF">BDY17DRAFT_132943</name>
</gene>
<dbReference type="AlphaFoldDB" id="A0A6A6PYW2"/>
<evidence type="ECO:0000256" key="1">
    <source>
        <dbReference type="SAM" id="Phobius"/>
    </source>
</evidence>
<keyword evidence="1" id="KW-0812">Transmembrane</keyword>
<reference evidence="2" key="1">
    <citation type="journal article" date="2020" name="Stud. Mycol.">
        <title>101 Dothideomycetes genomes: a test case for predicting lifestyles and emergence of pathogens.</title>
        <authorList>
            <person name="Haridas S."/>
            <person name="Albert R."/>
            <person name="Binder M."/>
            <person name="Bloem J."/>
            <person name="Labutti K."/>
            <person name="Salamov A."/>
            <person name="Andreopoulos B."/>
            <person name="Baker S."/>
            <person name="Barry K."/>
            <person name="Bills G."/>
            <person name="Bluhm B."/>
            <person name="Cannon C."/>
            <person name="Castanera R."/>
            <person name="Culley D."/>
            <person name="Daum C."/>
            <person name="Ezra D."/>
            <person name="Gonzalez J."/>
            <person name="Henrissat B."/>
            <person name="Kuo A."/>
            <person name="Liang C."/>
            <person name="Lipzen A."/>
            <person name="Lutzoni F."/>
            <person name="Magnuson J."/>
            <person name="Mondo S."/>
            <person name="Nolan M."/>
            <person name="Ohm R."/>
            <person name="Pangilinan J."/>
            <person name="Park H.-J."/>
            <person name="Ramirez L."/>
            <person name="Alfaro M."/>
            <person name="Sun H."/>
            <person name="Tritt A."/>
            <person name="Yoshinaga Y."/>
            <person name="Zwiers L.-H."/>
            <person name="Turgeon B."/>
            <person name="Goodwin S."/>
            <person name="Spatafora J."/>
            <person name="Crous P."/>
            <person name="Grigoriev I."/>
        </authorList>
    </citation>
    <scope>NUCLEOTIDE SEQUENCE</scope>
    <source>
        <strain evidence="2">CBS 113389</strain>
    </source>
</reference>
<keyword evidence="1" id="KW-1133">Transmembrane helix</keyword>
<evidence type="ECO:0000313" key="2">
    <source>
        <dbReference type="EMBL" id="KAF2484653.1"/>
    </source>
</evidence>
<sequence>MEGRISSLLFPLLLVDPGPIWTHVCCVSAGFGGVDLLNTVFAFISYCVHARRMVSSADGAPGEEGGLSLLSVSLAARDSTVCLDAERGLWDGMEMIEFLEGWEKGVAIVTDSHSFL</sequence>
<dbReference type="RefSeq" id="XP_033591222.1">
    <property type="nucleotide sequence ID" value="XM_033729432.1"/>
</dbReference>
<dbReference type="Proteomes" id="UP000799767">
    <property type="component" value="Unassembled WGS sequence"/>
</dbReference>
<keyword evidence="1" id="KW-0472">Membrane</keyword>
<dbReference type="GeneID" id="54470434"/>
<dbReference type="EMBL" id="MU001634">
    <property type="protein sequence ID" value="KAF2484653.1"/>
    <property type="molecule type" value="Genomic_DNA"/>
</dbReference>
<evidence type="ECO:0000313" key="3">
    <source>
        <dbReference type="Proteomes" id="UP000799767"/>
    </source>
</evidence>
<organism evidence="2 3">
    <name type="scientific">Neohortaea acidophila</name>
    <dbReference type="NCBI Taxonomy" id="245834"/>
    <lineage>
        <taxon>Eukaryota</taxon>
        <taxon>Fungi</taxon>
        <taxon>Dikarya</taxon>
        <taxon>Ascomycota</taxon>
        <taxon>Pezizomycotina</taxon>
        <taxon>Dothideomycetes</taxon>
        <taxon>Dothideomycetidae</taxon>
        <taxon>Mycosphaerellales</taxon>
        <taxon>Teratosphaeriaceae</taxon>
        <taxon>Neohortaea</taxon>
    </lineage>
</organism>
<feature type="transmembrane region" description="Helical" evidence="1">
    <location>
        <begin position="20"/>
        <end position="44"/>
    </location>
</feature>